<dbReference type="RefSeq" id="WP_348946064.1">
    <property type="nucleotide sequence ID" value="NZ_CP157355.1"/>
</dbReference>
<dbReference type="Pfam" id="PF13191">
    <property type="entry name" value="AAA_16"/>
    <property type="match status" value="1"/>
</dbReference>
<dbReference type="EMBL" id="CP157355">
    <property type="protein sequence ID" value="XBM01822.1"/>
    <property type="molecule type" value="Genomic_DNA"/>
</dbReference>
<accession>A0AAU7FD04</accession>
<dbReference type="PANTHER" id="PTHR43642">
    <property type="entry name" value="HYBRID SIGNAL TRANSDUCTION HISTIDINE KINASE G"/>
    <property type="match status" value="1"/>
</dbReference>
<dbReference type="PANTHER" id="PTHR43642:SF1">
    <property type="entry name" value="HYBRID SIGNAL TRANSDUCTION HISTIDINE KINASE G"/>
    <property type="match status" value="1"/>
</dbReference>
<sequence>MSVQPQSATVHPAQTQPAPRLFDRRVVSSELRFALAETSAGGSKLVMLVGEPGSGKTQQAHDLLPFVRQRGGMLIESRIESLNWSKPLDSLLLGLSQLSQPLTRQLGNPGLSGQEAVLELSRRLGLIQQIDTDIDLSLALHLHLLVGELLVYASQQLKPLVWIIDDVDLLDQDALALLDYLIEHRSSPYLMFLLCVRDEHLPATQRWKALPHCQVFPLAPFSVRDTVAWLIEEQNLNPRLAAEIAPFLQQTCQGNLQLCRFLLDSLAAHNLLGVVPESQWQQRIQQISLQLRTPEAEAYFREQLLSLTETGLEILQSASLIGMEFDARLLHDYLSTSAVQEHLYLAQKQGLIEVLSGDIWRFVHPHLLRLAQHTFEQQTEADLHARLAQRMMKFPNFVLQALRHAQQAGQLMTPQDKIRFAHQSLDVAAQAVQQGSPMHAGQILEQLLALLGESVWSEQPQLSEQIVEIWCASWQEPAQLQDATVLLNNLSAAASPRLTAMLASTQLRLALLGHDYPLAFAAAELGLKSLGMKMSMSGSTPQLLSLLLQWAWWQYAAGKQKTDADPGIDSDDPVEQKADTDAARPNIEAAQQIFADLFGPCFFARPRLLAAITLKQLILSRQYGAGPMTAGAQICAAMMLNVFARYDAAFAVAEKANQMAKAQSSERQRHRVPILDLGLVQPWRQNLQQLLPDLWRWQQNAYSYGDFEFAGYAHMFYIGHSLLNGSPLPHLAKEAAKIDEDLRHTRQQHLLPMSAVFRQCLHNLVHAADAQPWLCEGGQFSADSLTELYRRRDALNLFNYYLLTAYMASFCHASEAASDALSQARPYLESIRGSVLEAQYRYLSALNLCLEPGRRGWWWRRQITRAIARLKGWAAQNPSMFASPLALLQAQFASARQQYDEAQHYFHAAIEAARVNQHHHEYGMAALHYGRFLLGRHHFHHARQMLKLAIEHYDLWGAAGISAQIRREFGAFLNKKAKS</sequence>
<protein>
    <submittedName>
        <fullName evidence="2">AAA family ATPase</fullName>
    </submittedName>
</protein>
<dbReference type="KEGG" id="cmav:ABHF33_06010"/>
<evidence type="ECO:0000259" key="1">
    <source>
        <dbReference type="Pfam" id="PF13191"/>
    </source>
</evidence>
<gene>
    <name evidence="2" type="ORF">ABHF33_06010</name>
</gene>
<dbReference type="InterPro" id="IPR041664">
    <property type="entry name" value="AAA_16"/>
</dbReference>
<dbReference type="AlphaFoldDB" id="A0AAU7FD04"/>
<proteinExistence type="predicted"/>
<dbReference type="SUPFAM" id="SSF52540">
    <property type="entry name" value="P-loop containing nucleoside triphosphate hydrolases"/>
    <property type="match status" value="1"/>
</dbReference>
<reference evidence="2" key="1">
    <citation type="submission" date="2024-05" db="EMBL/GenBank/DDBJ databases">
        <authorList>
            <person name="Yang L."/>
            <person name="Pan L."/>
        </authorList>
    </citation>
    <scope>NUCLEOTIDE SEQUENCE</scope>
    <source>
        <strain evidence="2">FCG-7</strain>
    </source>
</reference>
<feature type="domain" description="Orc1-like AAA ATPase" evidence="1">
    <location>
        <begin position="24"/>
        <end position="192"/>
    </location>
</feature>
<dbReference type="InterPro" id="IPR053159">
    <property type="entry name" value="Hybrid_Histidine_Kinase"/>
</dbReference>
<name>A0AAU7FD04_9NEIS</name>
<dbReference type="InterPro" id="IPR027417">
    <property type="entry name" value="P-loop_NTPase"/>
</dbReference>
<organism evidence="2">
    <name type="scientific">Chitinibacter mangrovi</name>
    <dbReference type="NCBI Taxonomy" id="3153927"/>
    <lineage>
        <taxon>Bacteria</taxon>
        <taxon>Pseudomonadati</taxon>
        <taxon>Pseudomonadota</taxon>
        <taxon>Betaproteobacteria</taxon>
        <taxon>Neisseriales</taxon>
        <taxon>Chitinibacteraceae</taxon>
        <taxon>Chitinibacter</taxon>
    </lineage>
</organism>
<evidence type="ECO:0000313" key="2">
    <source>
        <dbReference type="EMBL" id="XBM01822.1"/>
    </source>
</evidence>